<dbReference type="EMBL" id="KV748260">
    <property type="protein sequence ID" value="OCK87495.1"/>
    <property type="molecule type" value="Genomic_DNA"/>
</dbReference>
<accession>A0ACC8EMA3</accession>
<name>A0ACC8EMA3_9PEZI</name>
<reference evidence="1 2" key="1">
    <citation type="journal article" date="2016" name="Nat. Commun.">
        <title>Ectomycorrhizal ecology is imprinted in the genome of the dominant symbiotic fungus Cenococcum geophilum.</title>
        <authorList>
            <consortium name="DOE Joint Genome Institute"/>
            <person name="Peter M."/>
            <person name="Kohler A."/>
            <person name="Ohm R.A."/>
            <person name="Kuo A."/>
            <person name="Krutzmann J."/>
            <person name="Morin E."/>
            <person name="Arend M."/>
            <person name="Barry K.W."/>
            <person name="Binder M."/>
            <person name="Choi C."/>
            <person name="Clum A."/>
            <person name="Copeland A."/>
            <person name="Grisel N."/>
            <person name="Haridas S."/>
            <person name="Kipfer T."/>
            <person name="LaButti K."/>
            <person name="Lindquist E."/>
            <person name="Lipzen A."/>
            <person name="Maire R."/>
            <person name="Meier B."/>
            <person name="Mihaltcheva S."/>
            <person name="Molinier V."/>
            <person name="Murat C."/>
            <person name="Poggeler S."/>
            <person name="Quandt C.A."/>
            <person name="Sperisen C."/>
            <person name="Tritt A."/>
            <person name="Tisserant E."/>
            <person name="Crous P.W."/>
            <person name="Henrissat B."/>
            <person name="Nehls U."/>
            <person name="Egli S."/>
            <person name="Spatafora J.W."/>
            <person name="Grigoriev I.V."/>
            <person name="Martin F.M."/>
        </authorList>
    </citation>
    <scope>NUCLEOTIDE SEQUENCE [LARGE SCALE GENOMIC DNA]</scope>
    <source>
        <strain evidence="1 2">1.58</strain>
    </source>
</reference>
<protein>
    <submittedName>
        <fullName evidence="1">PLAC8-domain-containing protein</fullName>
    </submittedName>
</protein>
<keyword evidence="2" id="KW-1185">Reference proteome</keyword>
<gene>
    <name evidence="1" type="ORF">K441DRAFT_670688</name>
</gene>
<organism evidence="1 2">
    <name type="scientific">Cenococcum geophilum 1.58</name>
    <dbReference type="NCBI Taxonomy" id="794803"/>
    <lineage>
        <taxon>Eukaryota</taxon>
        <taxon>Fungi</taxon>
        <taxon>Dikarya</taxon>
        <taxon>Ascomycota</taxon>
        <taxon>Pezizomycotina</taxon>
        <taxon>Dothideomycetes</taxon>
        <taxon>Pleosporomycetidae</taxon>
        <taxon>Gloniales</taxon>
        <taxon>Gloniaceae</taxon>
        <taxon>Cenococcum</taxon>
    </lineage>
</organism>
<proteinExistence type="predicted"/>
<evidence type="ECO:0000313" key="1">
    <source>
        <dbReference type="EMBL" id="OCK87495.1"/>
    </source>
</evidence>
<evidence type="ECO:0000313" key="2">
    <source>
        <dbReference type="Proteomes" id="UP000250078"/>
    </source>
</evidence>
<sequence>MDPRQNTHYQVQRQPQQIEHQDYRFSWQVPADELEGQRGQQGRPLSINTSFQNTSQQRGAMRARDDRYSEQSTPIELQRAPNGQFPRSRPIETMASSPITPIDPRPQNLTAALLQSHEYPSQYRYEKARDSPYNIPPPQQIHPAMFAPIVESPTRSPVRSTYNPVPQQQPQSIPQEPNSPLREPASPLPQKPPVSPPSSPSAVPIKRDYEHPEEARQPSISQPKGPYSPYSMQGPVHAVFSPDAPLGPNGLNPALHQPGQIAHPNMDLSSTGSAKEWKHSMCDCGSDVGTCLTGLFCPCILYGKTSYRLSRKNSKKDPTDMLGYSATNSQCVVMSAACGLWCLFPLIQRTRLRHIYKLAGSVTGDIGRACCCCCCVAIQNEREVRDREGNARRWAGPAANAEAYSSPGQMIYAPLPRG</sequence>
<dbReference type="Proteomes" id="UP000250078">
    <property type="component" value="Unassembled WGS sequence"/>
</dbReference>